<feature type="transmembrane region" description="Helical" evidence="6">
    <location>
        <begin position="294"/>
        <end position="314"/>
    </location>
</feature>
<keyword evidence="5 6" id="KW-0472">Membrane</keyword>
<feature type="transmembrane region" description="Helical" evidence="6">
    <location>
        <begin position="201"/>
        <end position="221"/>
    </location>
</feature>
<evidence type="ECO:0000259" key="8">
    <source>
        <dbReference type="Pfam" id="PF00892"/>
    </source>
</evidence>
<evidence type="ECO:0000256" key="4">
    <source>
        <dbReference type="ARBA" id="ARBA00022989"/>
    </source>
</evidence>
<evidence type="ECO:0000313" key="10">
    <source>
        <dbReference type="Proteomes" id="UP001157006"/>
    </source>
</evidence>
<comment type="subcellular location">
    <subcellularLocation>
        <location evidence="1 6">Membrane</location>
        <topology evidence="1 6">Multi-pass membrane protein</topology>
    </subcellularLocation>
</comment>
<dbReference type="Pfam" id="PF00892">
    <property type="entry name" value="EamA"/>
    <property type="match status" value="2"/>
</dbReference>
<reference evidence="9 10" key="1">
    <citation type="submission" date="2023-01" db="EMBL/GenBank/DDBJ databases">
        <authorList>
            <person name="Kreplak J."/>
        </authorList>
    </citation>
    <scope>NUCLEOTIDE SEQUENCE [LARGE SCALE GENOMIC DNA]</scope>
</reference>
<keyword evidence="3 6" id="KW-0812">Transmembrane</keyword>
<dbReference type="PANTHER" id="PTHR31218">
    <property type="entry name" value="WAT1-RELATED PROTEIN"/>
    <property type="match status" value="1"/>
</dbReference>
<dbReference type="InterPro" id="IPR000620">
    <property type="entry name" value="EamA_dom"/>
</dbReference>
<feature type="region of interest" description="Disordered" evidence="7">
    <location>
        <begin position="342"/>
        <end position="362"/>
    </location>
</feature>
<feature type="compositionally biased region" description="Polar residues" evidence="7">
    <location>
        <begin position="349"/>
        <end position="362"/>
    </location>
</feature>
<feature type="transmembrane region" description="Helical" evidence="6">
    <location>
        <begin position="54"/>
        <end position="71"/>
    </location>
</feature>
<evidence type="ECO:0000256" key="6">
    <source>
        <dbReference type="RuleBase" id="RU363077"/>
    </source>
</evidence>
<dbReference type="Proteomes" id="UP001157006">
    <property type="component" value="Chromosome 2"/>
</dbReference>
<feature type="domain" description="EamA" evidence="8">
    <location>
        <begin position="237"/>
        <end position="313"/>
    </location>
</feature>
<dbReference type="EMBL" id="OX451737">
    <property type="protein sequence ID" value="CAI8600064.1"/>
    <property type="molecule type" value="Genomic_DNA"/>
</dbReference>
<dbReference type="InterPro" id="IPR037185">
    <property type="entry name" value="EmrE-like"/>
</dbReference>
<keyword evidence="4 6" id="KW-1133">Transmembrane helix</keyword>
<evidence type="ECO:0000256" key="7">
    <source>
        <dbReference type="SAM" id="MobiDB-lite"/>
    </source>
</evidence>
<feature type="transmembrane region" description="Helical" evidence="6">
    <location>
        <begin position="83"/>
        <end position="104"/>
    </location>
</feature>
<organism evidence="9 10">
    <name type="scientific">Vicia faba</name>
    <name type="common">Broad bean</name>
    <name type="synonym">Faba vulgaris</name>
    <dbReference type="NCBI Taxonomy" id="3906"/>
    <lineage>
        <taxon>Eukaryota</taxon>
        <taxon>Viridiplantae</taxon>
        <taxon>Streptophyta</taxon>
        <taxon>Embryophyta</taxon>
        <taxon>Tracheophyta</taxon>
        <taxon>Spermatophyta</taxon>
        <taxon>Magnoliopsida</taxon>
        <taxon>eudicotyledons</taxon>
        <taxon>Gunneridae</taxon>
        <taxon>Pentapetalae</taxon>
        <taxon>rosids</taxon>
        <taxon>fabids</taxon>
        <taxon>Fabales</taxon>
        <taxon>Fabaceae</taxon>
        <taxon>Papilionoideae</taxon>
        <taxon>50 kb inversion clade</taxon>
        <taxon>NPAAA clade</taxon>
        <taxon>Hologalegina</taxon>
        <taxon>IRL clade</taxon>
        <taxon>Fabeae</taxon>
        <taxon>Vicia</taxon>
    </lineage>
</organism>
<proteinExistence type="inferred from homology"/>
<dbReference type="AlphaFoldDB" id="A0AAV0ZQQ0"/>
<dbReference type="GO" id="GO:0016020">
    <property type="term" value="C:membrane"/>
    <property type="evidence" value="ECO:0007669"/>
    <property type="project" value="UniProtKB-SubCell"/>
</dbReference>
<dbReference type="SUPFAM" id="SSF103481">
    <property type="entry name" value="Multidrug resistance efflux transporter EmrE"/>
    <property type="match status" value="2"/>
</dbReference>
<gene>
    <name evidence="9" type="ORF">VFH_II204560</name>
</gene>
<feature type="transmembrane region" description="Helical" evidence="6">
    <location>
        <begin position="241"/>
        <end position="262"/>
    </location>
</feature>
<keyword evidence="10" id="KW-1185">Reference proteome</keyword>
<name>A0AAV0ZQQ0_VICFA</name>
<evidence type="ECO:0000256" key="1">
    <source>
        <dbReference type="ARBA" id="ARBA00004141"/>
    </source>
</evidence>
<feature type="transmembrane region" description="Helical" evidence="6">
    <location>
        <begin position="21"/>
        <end position="42"/>
    </location>
</feature>
<evidence type="ECO:0000256" key="3">
    <source>
        <dbReference type="ARBA" id="ARBA00022692"/>
    </source>
</evidence>
<evidence type="ECO:0000256" key="5">
    <source>
        <dbReference type="ARBA" id="ARBA00023136"/>
    </source>
</evidence>
<dbReference type="InterPro" id="IPR030184">
    <property type="entry name" value="WAT1-related"/>
</dbReference>
<feature type="transmembrane region" description="Helical" evidence="6">
    <location>
        <begin position="116"/>
        <end position="134"/>
    </location>
</feature>
<evidence type="ECO:0000313" key="9">
    <source>
        <dbReference type="EMBL" id="CAI8600064.1"/>
    </source>
</evidence>
<dbReference type="GO" id="GO:0022857">
    <property type="term" value="F:transmembrane transporter activity"/>
    <property type="evidence" value="ECO:0007669"/>
    <property type="project" value="InterPro"/>
</dbReference>
<evidence type="ECO:0000256" key="2">
    <source>
        <dbReference type="ARBA" id="ARBA00007635"/>
    </source>
</evidence>
<accession>A0AAV0ZQQ0</accession>
<protein>
    <recommendedName>
        <fullName evidence="6">WAT1-related protein</fullName>
    </recommendedName>
</protein>
<feature type="transmembrane region" description="Helical" evidence="6">
    <location>
        <begin position="269"/>
        <end position="288"/>
    </location>
</feature>
<comment type="similarity">
    <text evidence="2 6">Belongs to the drug/metabolite transporter (DMT) superfamily. Plant drug/metabolite exporter (P-DME) (TC 2.A.7.4) family.</text>
</comment>
<sequence>MADSGGSSRRMWCSIPERFQLHGAMLVLQVGYAGFHVVSRAALNMGISKLVFPVYRNLLAFLLLVPFAYFLEKKERPAINFNFLLHFFLLALVGFTANQGFYLLGLDNTSPTFASAIQNSVPAITFLMAVILRIEQVKLNRKDGMGKVAGTLFCVAGASVITLYKGPTIYSPVPPSLNNNNNNIIQESLFESLGDAKGKNWTLGCLYLIGHCLSWSGWLVLQAPVLKKNSQAWIFTSGSEVLTIVYGGVVASGIAFAVQIWCIDKGGPVFVAVYQPVQTLIVAIMASLALGEEFYLGGIIGAALIIVGLYLVLWGKNEEKKFARELAATTSTPEHSGIIRASSHHGKASLTQPLLPSSTENV</sequence>
<feature type="domain" description="EamA" evidence="8">
    <location>
        <begin position="26"/>
        <end position="162"/>
    </location>
</feature>